<proteinExistence type="predicted"/>
<gene>
    <name evidence="2" type="ORF">BD311DRAFT_720667</name>
</gene>
<feature type="region of interest" description="Disordered" evidence="1">
    <location>
        <begin position="248"/>
        <end position="298"/>
    </location>
</feature>
<dbReference type="OrthoDB" id="5314275at2759"/>
<dbReference type="Proteomes" id="UP000292957">
    <property type="component" value="Unassembled WGS sequence"/>
</dbReference>
<accession>A0A4Q9MQJ4</accession>
<feature type="compositionally biased region" description="Basic and acidic residues" evidence="1">
    <location>
        <begin position="26"/>
        <end position="47"/>
    </location>
</feature>
<evidence type="ECO:0000313" key="2">
    <source>
        <dbReference type="EMBL" id="TBU29467.1"/>
    </source>
</evidence>
<dbReference type="EMBL" id="ML143413">
    <property type="protein sequence ID" value="TBU29467.1"/>
    <property type="molecule type" value="Genomic_DNA"/>
</dbReference>
<feature type="compositionally biased region" description="Low complexity" evidence="1">
    <location>
        <begin position="286"/>
        <end position="296"/>
    </location>
</feature>
<evidence type="ECO:0000256" key="1">
    <source>
        <dbReference type="SAM" id="MobiDB-lite"/>
    </source>
</evidence>
<dbReference type="InterPro" id="IPR028018">
    <property type="entry name" value="DUF4646"/>
</dbReference>
<reference evidence="2" key="1">
    <citation type="submission" date="2019-01" db="EMBL/GenBank/DDBJ databases">
        <title>Draft genome sequences of three monokaryotic isolates of the white-rot basidiomycete fungus Dichomitus squalens.</title>
        <authorList>
            <consortium name="DOE Joint Genome Institute"/>
            <person name="Lopez S.C."/>
            <person name="Andreopoulos B."/>
            <person name="Pangilinan J."/>
            <person name="Lipzen A."/>
            <person name="Riley R."/>
            <person name="Ahrendt S."/>
            <person name="Ng V."/>
            <person name="Barry K."/>
            <person name="Daum C."/>
            <person name="Grigoriev I.V."/>
            <person name="Hilden K.S."/>
            <person name="Makela M.R."/>
            <person name="de Vries R.P."/>
        </authorList>
    </citation>
    <scope>NUCLEOTIDE SEQUENCE [LARGE SCALE GENOMIC DNA]</scope>
    <source>
        <strain evidence="2">OM18370.1</strain>
    </source>
</reference>
<feature type="compositionally biased region" description="Basic and acidic residues" evidence="1">
    <location>
        <begin position="265"/>
        <end position="279"/>
    </location>
</feature>
<sequence length="317" mass="35347">MNLPMAVTGESSYGNDYTEPPPAYDIEQKLDQKPDNKKFSWTDDFHPSPDPLRSAPGSDLFYNGYAPTHIPSSNKHPSQVGKFAGGKSTQNLLNPPPACFSRTPPSDQQYPEFEMITIPSLGHQYLAKGFPATLPQTATRPHPFSTHDVTEMDWMHFLADLKAVGSLGWSDRIVFNIAPALLGTAFLPALLLSEGIERKQKMKKRGPVMELIQNWNACYWNPRYMEVTVVQAGGTMMAPPPMVQPYMQSARPGSDVDIPNSIHGYSHERDEPHDHKDKTMYPGQLRPSGSSPSRPSANLRGSGWFLHIAYKHHGQDH</sequence>
<dbReference type="AlphaFoldDB" id="A0A4Q9MQJ4"/>
<feature type="region of interest" description="Disordered" evidence="1">
    <location>
        <begin position="1"/>
        <end position="60"/>
    </location>
</feature>
<dbReference type="Pfam" id="PF15496">
    <property type="entry name" value="DUF4646"/>
    <property type="match status" value="1"/>
</dbReference>
<name>A0A4Q9MQJ4_9APHY</name>
<protein>
    <submittedName>
        <fullName evidence="2">Uncharacterized protein</fullName>
    </submittedName>
</protein>
<organism evidence="2">
    <name type="scientific">Dichomitus squalens</name>
    <dbReference type="NCBI Taxonomy" id="114155"/>
    <lineage>
        <taxon>Eukaryota</taxon>
        <taxon>Fungi</taxon>
        <taxon>Dikarya</taxon>
        <taxon>Basidiomycota</taxon>
        <taxon>Agaricomycotina</taxon>
        <taxon>Agaricomycetes</taxon>
        <taxon>Polyporales</taxon>
        <taxon>Polyporaceae</taxon>
        <taxon>Dichomitus</taxon>
    </lineage>
</organism>